<keyword evidence="6" id="KW-0472">Membrane</keyword>
<evidence type="ECO:0000313" key="9">
    <source>
        <dbReference type="Proteomes" id="UP000502823"/>
    </source>
</evidence>
<dbReference type="Proteomes" id="UP000502823">
    <property type="component" value="Unassembled WGS sequence"/>
</dbReference>
<organism evidence="8 9">
    <name type="scientific">Coptotermes formosanus</name>
    <name type="common">Formosan subterranean termite</name>
    <dbReference type="NCBI Taxonomy" id="36987"/>
    <lineage>
        <taxon>Eukaryota</taxon>
        <taxon>Metazoa</taxon>
        <taxon>Ecdysozoa</taxon>
        <taxon>Arthropoda</taxon>
        <taxon>Hexapoda</taxon>
        <taxon>Insecta</taxon>
        <taxon>Pterygota</taxon>
        <taxon>Neoptera</taxon>
        <taxon>Polyneoptera</taxon>
        <taxon>Dictyoptera</taxon>
        <taxon>Blattodea</taxon>
        <taxon>Blattoidea</taxon>
        <taxon>Termitoidae</taxon>
        <taxon>Rhinotermitidae</taxon>
        <taxon>Coptotermes</taxon>
    </lineage>
</organism>
<evidence type="ECO:0000256" key="4">
    <source>
        <dbReference type="ARBA" id="ARBA00022692"/>
    </source>
</evidence>
<dbReference type="GO" id="GO:0042626">
    <property type="term" value="F:ATPase-coupled transmembrane transporter activity"/>
    <property type="evidence" value="ECO:0007669"/>
    <property type="project" value="TreeGrafter"/>
</dbReference>
<dbReference type="GO" id="GO:0016887">
    <property type="term" value="F:ATP hydrolysis activity"/>
    <property type="evidence" value="ECO:0007669"/>
    <property type="project" value="InterPro"/>
</dbReference>
<dbReference type="SUPFAM" id="SSF52540">
    <property type="entry name" value="P-loop containing nucleoside triphosphate hydrolases"/>
    <property type="match status" value="1"/>
</dbReference>
<keyword evidence="5" id="KW-1133">Transmembrane helix</keyword>
<comment type="subcellular location">
    <subcellularLocation>
        <location evidence="1">Membrane</location>
        <topology evidence="1">Multi-pass membrane protein</topology>
    </subcellularLocation>
</comment>
<dbReference type="InterPro" id="IPR003439">
    <property type="entry name" value="ABC_transporter-like_ATP-bd"/>
</dbReference>
<evidence type="ECO:0000259" key="7">
    <source>
        <dbReference type="Pfam" id="PF00005"/>
    </source>
</evidence>
<dbReference type="InParanoid" id="A0A6L2Q5L3"/>
<dbReference type="AlphaFoldDB" id="A0A6L2Q5L3"/>
<evidence type="ECO:0000313" key="8">
    <source>
        <dbReference type="EMBL" id="GFG39230.1"/>
    </source>
</evidence>
<evidence type="ECO:0000256" key="5">
    <source>
        <dbReference type="ARBA" id="ARBA00022989"/>
    </source>
</evidence>
<gene>
    <name evidence="8" type="ORF">Cfor_00706</name>
</gene>
<dbReference type="GO" id="GO:0005886">
    <property type="term" value="C:plasma membrane"/>
    <property type="evidence" value="ECO:0007669"/>
    <property type="project" value="TreeGrafter"/>
</dbReference>
<evidence type="ECO:0000256" key="6">
    <source>
        <dbReference type="ARBA" id="ARBA00023136"/>
    </source>
</evidence>
<reference evidence="9" key="1">
    <citation type="submission" date="2020-01" db="EMBL/GenBank/DDBJ databases">
        <title>Draft genome sequence of the Termite Coptotermes fromosanus.</title>
        <authorList>
            <person name="Itakura S."/>
            <person name="Yosikawa Y."/>
            <person name="Umezawa K."/>
        </authorList>
    </citation>
    <scope>NUCLEOTIDE SEQUENCE [LARGE SCALE GENOMIC DNA]</scope>
</reference>
<dbReference type="Gene3D" id="3.40.50.300">
    <property type="entry name" value="P-loop containing nucleotide triphosphate hydrolases"/>
    <property type="match status" value="1"/>
</dbReference>
<dbReference type="PANTHER" id="PTHR48041:SF26">
    <property type="entry name" value="FI22810P1"/>
    <property type="match status" value="1"/>
</dbReference>
<dbReference type="InterPro" id="IPR027417">
    <property type="entry name" value="P-loop_NTPase"/>
</dbReference>
<proteinExistence type="inferred from homology"/>
<dbReference type="PANTHER" id="PTHR48041">
    <property type="entry name" value="ABC TRANSPORTER G FAMILY MEMBER 28"/>
    <property type="match status" value="1"/>
</dbReference>
<comment type="similarity">
    <text evidence="2">Belongs to the ABC transporter superfamily. ABCG family. Eye pigment precursor importer (TC 3.A.1.204) subfamily.</text>
</comment>
<feature type="domain" description="ABC transporter" evidence="7">
    <location>
        <begin position="87"/>
        <end position="179"/>
    </location>
</feature>
<dbReference type="EMBL" id="BLKM01000887">
    <property type="protein sequence ID" value="GFG39230.1"/>
    <property type="molecule type" value="Genomic_DNA"/>
</dbReference>
<protein>
    <recommendedName>
        <fullName evidence="7">ABC transporter domain-containing protein</fullName>
    </recommendedName>
</protein>
<keyword evidence="4" id="KW-0812">Transmembrane</keyword>
<keyword evidence="9" id="KW-1185">Reference proteome</keyword>
<evidence type="ECO:0000256" key="2">
    <source>
        <dbReference type="ARBA" id="ARBA00005814"/>
    </source>
</evidence>
<accession>A0A6L2Q5L3</accession>
<evidence type="ECO:0000256" key="3">
    <source>
        <dbReference type="ARBA" id="ARBA00022448"/>
    </source>
</evidence>
<keyword evidence="3" id="KW-0813">Transport</keyword>
<evidence type="ECO:0000256" key="1">
    <source>
        <dbReference type="ARBA" id="ARBA00004141"/>
    </source>
</evidence>
<name>A0A6L2Q5L3_COPFO</name>
<dbReference type="OrthoDB" id="66620at2759"/>
<comment type="caution">
    <text evidence="8">The sequence shown here is derived from an EMBL/GenBank/DDBJ whole genome shotgun (WGS) entry which is preliminary data.</text>
</comment>
<dbReference type="InterPro" id="IPR050352">
    <property type="entry name" value="ABCG_transporters"/>
</dbReference>
<dbReference type="Pfam" id="PF00005">
    <property type="entry name" value="ABC_tran"/>
    <property type="match status" value="1"/>
</dbReference>
<sequence length="239" mass="26736">MPRQSNSVPTQPQVLSQHATASTVSPVIAYKSEGNGHVQIFENRNDYHDCPEQTFSRLPQRQPVDMQFENIAFTASLGFRKGKKKILHELNGRLLPRQLIAIMGPSGAGKSTLLDILSGYRITGVTGTVLLNGHERNLDAFRRLSCYITQDDRLQPLLTVSENMQIAADLKLGEDVSKKEKTDIVSIINLLFYVCGRENCNRTIQTERAGKQTVQANISVRASETESGRGRWRHVTRGF</sequence>
<dbReference type="GO" id="GO:0005524">
    <property type="term" value="F:ATP binding"/>
    <property type="evidence" value="ECO:0007669"/>
    <property type="project" value="InterPro"/>
</dbReference>